<dbReference type="InterPro" id="IPR006037">
    <property type="entry name" value="RCK_C"/>
</dbReference>
<feature type="transmembrane region" description="Helical" evidence="10">
    <location>
        <begin position="241"/>
        <end position="258"/>
    </location>
</feature>
<dbReference type="InterPro" id="IPR036721">
    <property type="entry name" value="RCK_C_sf"/>
</dbReference>
<keyword evidence="7 10" id="KW-1133">Transmembrane helix</keyword>
<evidence type="ECO:0000256" key="7">
    <source>
        <dbReference type="ARBA" id="ARBA00022989"/>
    </source>
</evidence>
<dbReference type="NCBIfam" id="NF003716">
    <property type="entry name" value="PRK05326.1-3"/>
    <property type="match status" value="1"/>
</dbReference>
<dbReference type="GO" id="GO:0015297">
    <property type="term" value="F:antiporter activity"/>
    <property type="evidence" value="ECO:0007669"/>
    <property type="project" value="UniProtKB-KW"/>
</dbReference>
<feature type="transmembrane region" description="Helical" evidence="10">
    <location>
        <begin position="56"/>
        <end position="72"/>
    </location>
</feature>
<keyword evidence="5" id="KW-0630">Potassium</keyword>
<dbReference type="SUPFAM" id="SSF116726">
    <property type="entry name" value="TrkA C-terminal domain-like"/>
    <property type="match status" value="1"/>
</dbReference>
<dbReference type="Proteomes" id="UP001240589">
    <property type="component" value="Unassembled WGS sequence"/>
</dbReference>
<dbReference type="NCBIfam" id="NF003715">
    <property type="entry name" value="PRK05326.1-2"/>
    <property type="match status" value="1"/>
</dbReference>
<evidence type="ECO:0000313" key="12">
    <source>
        <dbReference type="EMBL" id="MDK8360964.1"/>
    </source>
</evidence>
<evidence type="ECO:0000256" key="2">
    <source>
        <dbReference type="ARBA" id="ARBA00022448"/>
    </source>
</evidence>
<dbReference type="PROSITE" id="PS51202">
    <property type="entry name" value="RCK_C"/>
    <property type="match status" value="1"/>
</dbReference>
<dbReference type="NCBIfam" id="NF003714">
    <property type="entry name" value="PRK05326.1-1"/>
    <property type="match status" value="1"/>
</dbReference>
<feature type="transmembrane region" description="Helical" evidence="10">
    <location>
        <begin position="270"/>
        <end position="290"/>
    </location>
</feature>
<dbReference type="InterPro" id="IPR038770">
    <property type="entry name" value="Na+/solute_symporter_sf"/>
</dbReference>
<evidence type="ECO:0000256" key="4">
    <source>
        <dbReference type="ARBA" id="ARBA00022475"/>
    </source>
</evidence>
<keyword evidence="4" id="KW-1003">Cell membrane</keyword>
<name>A0AAW6Z9K1_NEIMU</name>
<evidence type="ECO:0000313" key="13">
    <source>
        <dbReference type="Proteomes" id="UP001240589"/>
    </source>
</evidence>
<protein>
    <submittedName>
        <fullName evidence="12">Potassium/proton antiporter</fullName>
    </submittedName>
</protein>
<comment type="subcellular location">
    <subcellularLocation>
        <location evidence="1">Cell membrane</location>
        <topology evidence="1">Multi-pass membrane protein</topology>
    </subcellularLocation>
</comment>
<gene>
    <name evidence="12" type="ORF">QP792_01825</name>
</gene>
<dbReference type="PANTHER" id="PTHR32507">
    <property type="entry name" value="NA(+)/H(+) ANTIPORTER 1"/>
    <property type="match status" value="1"/>
</dbReference>
<keyword evidence="5" id="KW-0633">Potassium transport</keyword>
<dbReference type="InterPro" id="IPR006153">
    <property type="entry name" value="Cation/H_exchanger_TM"/>
</dbReference>
<dbReference type="Pfam" id="PF00999">
    <property type="entry name" value="Na_H_Exchanger"/>
    <property type="match status" value="1"/>
</dbReference>
<feature type="transmembrane region" description="Helical" evidence="10">
    <location>
        <begin position="334"/>
        <end position="354"/>
    </location>
</feature>
<evidence type="ECO:0000256" key="6">
    <source>
        <dbReference type="ARBA" id="ARBA00022692"/>
    </source>
</evidence>
<organism evidence="12 13">
    <name type="scientific">Neisseria mucosa</name>
    <dbReference type="NCBI Taxonomy" id="488"/>
    <lineage>
        <taxon>Bacteria</taxon>
        <taxon>Pseudomonadati</taxon>
        <taxon>Pseudomonadota</taxon>
        <taxon>Betaproteobacteria</taxon>
        <taxon>Neisseriales</taxon>
        <taxon>Neisseriaceae</taxon>
        <taxon>Neisseria</taxon>
    </lineage>
</organism>
<evidence type="ECO:0000256" key="9">
    <source>
        <dbReference type="ARBA" id="ARBA00023136"/>
    </source>
</evidence>
<dbReference type="GO" id="GO:0005886">
    <property type="term" value="C:plasma membrane"/>
    <property type="evidence" value="ECO:0007669"/>
    <property type="project" value="UniProtKB-SubCell"/>
</dbReference>
<dbReference type="GO" id="GO:0006813">
    <property type="term" value="P:potassium ion transport"/>
    <property type="evidence" value="ECO:0007669"/>
    <property type="project" value="UniProtKB-KW"/>
</dbReference>
<feature type="transmembrane region" description="Helical" evidence="10">
    <location>
        <begin position="183"/>
        <end position="204"/>
    </location>
</feature>
<sequence>MDWMNNLFLLGGALLFLSVVSTTLSARLGMPLLLVFLAVGMLAGEDGIGRIDFDNFVLANVISQLALAVILLDGGLRTQLSSFRIALKPSAVLATWGVFATVLPLGLFATFYLGLDWKFGVLMAAIVGSTDAGAVFSLLRHSGVRLNDRVQATLEIESGANDPMAIFLVTALITMITNPEQSGVLAFLWMLLFQIGFGLLMGWAGGMVLAKLVRRLNLAEGLYALMIVSGGLWVFAFTNTIGGSGFLAVYLAGIIVGNQHTRATEHVWRVMDGLAWLAQATLFVVLGLLVTPSSVWEKSVDALVIAVFLMLVARPLAVFSGLWKFGYSVREKAYISWLGLRGAVPISLAMMPLVMGVPNSELLFDVAFAVVVLSLLIQGTTIPIMAHLLKVAMPPKPEPEGMHDIWLSEREAVALFSFKVTKESEAEGKHPDAVAPISESFDLRCFALIRDGRKIEMQNDTVLREGDTAWYILPDSQVDKMAKYFSETGQNVRENFDFFGEFAVDPYVNTGDLAAAYGLKLEDGEAGMSLLEWFQSRGGSAQPVEGDRIVVDGFSLTVKETDQNGVVKSMGLKVPRRES</sequence>
<feature type="transmembrane region" description="Helical" evidence="10">
    <location>
        <begin position="302"/>
        <end position="322"/>
    </location>
</feature>
<evidence type="ECO:0000259" key="11">
    <source>
        <dbReference type="PROSITE" id="PS51202"/>
    </source>
</evidence>
<keyword evidence="3" id="KW-0050">Antiport</keyword>
<keyword evidence="6 10" id="KW-0812">Transmembrane</keyword>
<dbReference type="Gene3D" id="3.30.70.1450">
    <property type="entry name" value="Regulator of K+ conductance, C-terminal domain"/>
    <property type="match status" value="1"/>
</dbReference>
<feature type="transmembrane region" description="Helical" evidence="10">
    <location>
        <begin position="93"/>
        <end position="113"/>
    </location>
</feature>
<evidence type="ECO:0000256" key="3">
    <source>
        <dbReference type="ARBA" id="ARBA00022449"/>
    </source>
</evidence>
<feature type="transmembrane region" description="Helical" evidence="10">
    <location>
        <begin position="366"/>
        <end position="389"/>
    </location>
</feature>
<evidence type="ECO:0000256" key="8">
    <source>
        <dbReference type="ARBA" id="ARBA00023065"/>
    </source>
</evidence>
<feature type="domain" description="RCK C-terminal" evidence="11">
    <location>
        <begin position="403"/>
        <end position="487"/>
    </location>
</feature>
<keyword evidence="2" id="KW-0813">Transport</keyword>
<keyword evidence="9 10" id="KW-0472">Membrane</keyword>
<dbReference type="GO" id="GO:1902600">
    <property type="term" value="P:proton transmembrane transport"/>
    <property type="evidence" value="ECO:0007669"/>
    <property type="project" value="InterPro"/>
</dbReference>
<comment type="caution">
    <text evidence="12">The sequence shown here is derived from an EMBL/GenBank/DDBJ whole genome shotgun (WGS) entry which is preliminary data.</text>
</comment>
<evidence type="ECO:0000256" key="1">
    <source>
        <dbReference type="ARBA" id="ARBA00004651"/>
    </source>
</evidence>
<dbReference type="GO" id="GO:0008324">
    <property type="term" value="F:monoatomic cation transmembrane transporter activity"/>
    <property type="evidence" value="ECO:0007669"/>
    <property type="project" value="InterPro"/>
</dbReference>
<dbReference type="AlphaFoldDB" id="A0AAW6Z9K1"/>
<dbReference type="EMBL" id="JASPBL010000006">
    <property type="protein sequence ID" value="MDK8360964.1"/>
    <property type="molecule type" value="Genomic_DNA"/>
</dbReference>
<feature type="transmembrane region" description="Helical" evidence="10">
    <location>
        <begin position="119"/>
        <end position="139"/>
    </location>
</feature>
<dbReference type="PANTHER" id="PTHR32507:SF7">
    <property type="entry name" value="K(+)_H(+) ANTIPORTER NHAP2"/>
    <property type="match status" value="1"/>
</dbReference>
<accession>A0AAW6Z9K1</accession>
<evidence type="ECO:0000256" key="10">
    <source>
        <dbReference type="SAM" id="Phobius"/>
    </source>
</evidence>
<evidence type="ECO:0000256" key="5">
    <source>
        <dbReference type="ARBA" id="ARBA00022538"/>
    </source>
</evidence>
<keyword evidence="8" id="KW-0406">Ion transport</keyword>
<reference evidence="12" key="1">
    <citation type="submission" date="2023-05" db="EMBL/GenBank/DDBJ databases">
        <title>Genomic Catalog of Human Bladder Bacteria.</title>
        <authorList>
            <person name="Du J."/>
        </authorList>
    </citation>
    <scope>NUCLEOTIDE SEQUENCE</scope>
    <source>
        <strain evidence="12">UMB7974B</strain>
    </source>
</reference>
<dbReference type="Gene3D" id="1.20.1530.20">
    <property type="match status" value="1"/>
</dbReference>
<proteinExistence type="predicted"/>